<reference evidence="5 6" key="1">
    <citation type="submission" date="2019-07" db="EMBL/GenBank/DDBJ databases">
        <title>Whole genome shotgun sequence of Pseudonocardia asaccharolytica NBRC 16224.</title>
        <authorList>
            <person name="Hosoyama A."/>
            <person name="Uohara A."/>
            <person name="Ohji S."/>
            <person name="Ichikawa N."/>
        </authorList>
    </citation>
    <scope>NUCLEOTIDE SEQUENCE [LARGE SCALE GENOMIC DNA]</scope>
    <source>
        <strain evidence="5 6">NBRC 16224</strain>
    </source>
</reference>
<name>A0A511D2A1_9PSEU</name>
<feature type="domain" description="HTH tetR-type" evidence="4">
    <location>
        <begin position="42"/>
        <end position="102"/>
    </location>
</feature>
<dbReference type="PANTHER" id="PTHR30055:SF241">
    <property type="entry name" value="TRANSCRIPTIONAL REGULATORY PROTEIN"/>
    <property type="match status" value="1"/>
</dbReference>
<dbReference type="AlphaFoldDB" id="A0A511D2A1"/>
<feature type="region of interest" description="Disordered" evidence="3">
    <location>
        <begin position="1"/>
        <end position="42"/>
    </location>
</feature>
<dbReference type="Pfam" id="PF00440">
    <property type="entry name" value="TetR_N"/>
    <property type="match status" value="1"/>
</dbReference>
<dbReference type="GO" id="GO:0003700">
    <property type="term" value="F:DNA-binding transcription factor activity"/>
    <property type="evidence" value="ECO:0007669"/>
    <property type="project" value="TreeGrafter"/>
</dbReference>
<keyword evidence="6" id="KW-1185">Reference proteome</keyword>
<dbReference type="PRINTS" id="PR00455">
    <property type="entry name" value="HTHTETR"/>
</dbReference>
<feature type="DNA-binding region" description="H-T-H motif" evidence="2">
    <location>
        <begin position="65"/>
        <end position="84"/>
    </location>
</feature>
<dbReference type="PANTHER" id="PTHR30055">
    <property type="entry name" value="HTH-TYPE TRANSCRIPTIONAL REGULATOR RUTR"/>
    <property type="match status" value="1"/>
</dbReference>
<dbReference type="Proteomes" id="UP000321328">
    <property type="component" value="Unassembled WGS sequence"/>
</dbReference>
<evidence type="ECO:0000313" key="6">
    <source>
        <dbReference type="Proteomes" id="UP000321328"/>
    </source>
</evidence>
<dbReference type="InterPro" id="IPR009057">
    <property type="entry name" value="Homeodomain-like_sf"/>
</dbReference>
<sequence length="251" mass="28115">MYPLRSGHHSEGHDMRLQPEPGTTAAEPADGAAPGRTTRRRADTRRRLIEAAYEVFAERGIADAPVEAICERAGFTRGAFYSNFDSKEALFLAVDEEQTERRLRRLTALVEKVMHHNEIRDEAALREAIAEVASLFMEPIADPEWYLLTSEFHAHALRQPALRAQVATMQDRLCDAFGQALVAALDRLGLVLTVPPRDAVVVMSGIYEAVLRQAAFEGEQLSRDNRYLTQLLPQLLTALVAWPERVEGQVR</sequence>
<proteinExistence type="predicted"/>
<dbReference type="PROSITE" id="PS50977">
    <property type="entry name" value="HTH_TETR_2"/>
    <property type="match status" value="1"/>
</dbReference>
<dbReference type="STRING" id="1123024.GCA_000423625_01607"/>
<gene>
    <name evidence="5" type="ORF">PA7_08650</name>
</gene>
<protein>
    <recommendedName>
        <fullName evidence="4">HTH tetR-type domain-containing protein</fullName>
    </recommendedName>
</protein>
<organism evidence="5 6">
    <name type="scientific">Pseudonocardia asaccharolytica DSM 44247 = NBRC 16224</name>
    <dbReference type="NCBI Taxonomy" id="1123024"/>
    <lineage>
        <taxon>Bacteria</taxon>
        <taxon>Bacillati</taxon>
        <taxon>Actinomycetota</taxon>
        <taxon>Actinomycetes</taxon>
        <taxon>Pseudonocardiales</taxon>
        <taxon>Pseudonocardiaceae</taxon>
        <taxon>Pseudonocardia</taxon>
    </lineage>
</organism>
<dbReference type="InterPro" id="IPR050109">
    <property type="entry name" value="HTH-type_TetR-like_transc_reg"/>
</dbReference>
<comment type="caution">
    <text evidence="5">The sequence shown here is derived from an EMBL/GenBank/DDBJ whole genome shotgun (WGS) entry which is preliminary data.</text>
</comment>
<evidence type="ECO:0000313" key="5">
    <source>
        <dbReference type="EMBL" id="GEL17028.1"/>
    </source>
</evidence>
<dbReference type="Gene3D" id="1.10.357.10">
    <property type="entry name" value="Tetracycline Repressor, domain 2"/>
    <property type="match status" value="1"/>
</dbReference>
<feature type="compositionally biased region" description="Basic and acidic residues" evidence="3">
    <location>
        <begin position="8"/>
        <end position="17"/>
    </location>
</feature>
<evidence type="ECO:0000256" key="1">
    <source>
        <dbReference type="ARBA" id="ARBA00023125"/>
    </source>
</evidence>
<evidence type="ECO:0000256" key="2">
    <source>
        <dbReference type="PROSITE-ProRule" id="PRU00335"/>
    </source>
</evidence>
<dbReference type="EMBL" id="BJVI01000005">
    <property type="protein sequence ID" value="GEL17028.1"/>
    <property type="molecule type" value="Genomic_DNA"/>
</dbReference>
<evidence type="ECO:0000259" key="4">
    <source>
        <dbReference type="PROSITE" id="PS50977"/>
    </source>
</evidence>
<dbReference type="InterPro" id="IPR001647">
    <property type="entry name" value="HTH_TetR"/>
</dbReference>
<accession>A0A511D2A1</accession>
<keyword evidence="1 2" id="KW-0238">DNA-binding</keyword>
<dbReference type="GO" id="GO:0000976">
    <property type="term" value="F:transcription cis-regulatory region binding"/>
    <property type="evidence" value="ECO:0007669"/>
    <property type="project" value="TreeGrafter"/>
</dbReference>
<dbReference type="SUPFAM" id="SSF46689">
    <property type="entry name" value="Homeodomain-like"/>
    <property type="match status" value="1"/>
</dbReference>
<evidence type="ECO:0000256" key="3">
    <source>
        <dbReference type="SAM" id="MobiDB-lite"/>
    </source>
</evidence>